<dbReference type="EMBL" id="RRVG01000037">
    <property type="protein sequence ID" value="RRL41341.1"/>
    <property type="molecule type" value="Genomic_DNA"/>
</dbReference>
<dbReference type="EMBL" id="LDXE02000006">
    <property type="protein sequence ID" value="PBN69462.1"/>
    <property type="molecule type" value="Genomic_DNA"/>
</dbReference>
<dbReference type="EMBL" id="RTJF01000105">
    <property type="protein sequence ID" value="MJL96646.1"/>
    <property type="molecule type" value="Genomic_DNA"/>
</dbReference>
<dbReference type="EMBL" id="UGEE01000003">
    <property type="protein sequence ID" value="STK72189.1"/>
    <property type="molecule type" value="Genomic_DNA"/>
</dbReference>
<dbReference type="EMBL" id="WKUE01000093">
    <property type="protein sequence ID" value="MSI72077.1"/>
    <property type="molecule type" value="Genomic_DNA"/>
</dbReference>
<dbReference type="Proteomes" id="UP000472856">
    <property type="component" value="Unassembled WGS sequence"/>
</dbReference>
<dbReference type="EMBL" id="SCJN01000741">
    <property type="protein sequence ID" value="RXC92515.1"/>
    <property type="molecule type" value="Genomic_DNA"/>
</dbReference>
<reference evidence="13 31" key="13">
    <citation type="submission" date="2020-06" db="EMBL/GenBank/DDBJ databases">
        <title>REHAB project genomes.</title>
        <authorList>
            <person name="Shaw L.P."/>
        </authorList>
    </citation>
    <scope>NUCLEOTIDE SEQUENCE [LARGE SCALE GENOMIC DNA]</scope>
    <source>
        <strain evidence="13 31">RHB07-C04</strain>
    </source>
</reference>
<name>A0A066QP05_ECOLX</name>
<dbReference type="EMBL" id="JAAJRI010000084">
    <property type="protein sequence ID" value="NGE91743.1"/>
    <property type="molecule type" value="Genomic_DNA"/>
</dbReference>
<dbReference type="EMBL" id="AASDFP010000033">
    <property type="protein sequence ID" value="EFB2193679.1"/>
    <property type="molecule type" value="Genomic_DNA"/>
</dbReference>
<evidence type="ECO:0000313" key="16">
    <source>
        <dbReference type="EMBL" id="SPX31848.1"/>
    </source>
</evidence>
<evidence type="ECO:0000313" key="9">
    <source>
        <dbReference type="EMBL" id="NGE91743.1"/>
    </source>
</evidence>
<evidence type="ECO:0000313" key="29">
    <source>
        <dbReference type="Proteomes" id="UP000472856"/>
    </source>
</evidence>
<evidence type="ECO:0000313" key="14">
    <source>
        <dbReference type="EMBL" id="RRL41341.1"/>
    </source>
</evidence>
<evidence type="ECO:0000313" key="10">
    <source>
        <dbReference type="EMBL" id="NYP88589.1"/>
    </source>
</evidence>
<evidence type="ECO:0000313" key="11">
    <source>
        <dbReference type="EMBL" id="NYQ42113.1"/>
    </source>
</evidence>
<dbReference type="Proteomes" id="UP000517067">
    <property type="component" value="Unassembled WGS sequence"/>
</dbReference>
<dbReference type="Proteomes" id="UP000036331">
    <property type="component" value="Unassembled WGS sequence"/>
</dbReference>
<dbReference type="EMBL" id="AAVTXU010000024">
    <property type="protein sequence ID" value="EGE1987619.1"/>
    <property type="molecule type" value="Genomic_DNA"/>
</dbReference>
<dbReference type="Proteomes" id="UP000521991">
    <property type="component" value="Unassembled WGS sequence"/>
</dbReference>
<dbReference type="Proteomes" id="UP000591371">
    <property type="component" value="Unassembled WGS sequence"/>
</dbReference>
<evidence type="ECO:0000313" key="17">
    <source>
        <dbReference type="EMBL" id="STE55870.1"/>
    </source>
</evidence>
<dbReference type="Proteomes" id="UP000272662">
    <property type="component" value="Unassembled WGS sequence"/>
</dbReference>
<dbReference type="Proteomes" id="UP000438958">
    <property type="component" value="Unassembled WGS sequence"/>
</dbReference>
<evidence type="ECO:0000313" key="8">
    <source>
        <dbReference type="EMBL" id="NAG22254.1"/>
    </source>
</evidence>
<reference evidence="12" key="2">
    <citation type="submission" date="2017-03" db="EMBL/GenBank/DDBJ databases">
        <title>The mobilome is the main driver of stx2-positive O26:H11 Escherichia coli strains evolution.</title>
        <authorList>
            <person name="Delannoy S."/>
            <person name="Mariani-Kurkdjian P."/>
            <person name="Webb H.E."/>
            <person name="Bonacorsi S."/>
            <person name="Fach P."/>
        </authorList>
    </citation>
    <scope>NUCLEOTIDE SEQUENCE</scope>
    <source>
        <strain evidence="12">34870</strain>
    </source>
</reference>
<evidence type="ECO:0000313" key="27">
    <source>
        <dbReference type="Proteomes" id="UP000288730"/>
    </source>
</evidence>
<reference evidence="22 23" key="4">
    <citation type="submission" date="2018-06" db="EMBL/GenBank/DDBJ databases">
        <authorList>
            <consortium name="Pathogen Informatics"/>
            <person name="Doyle S."/>
        </authorList>
    </citation>
    <scope>NUCLEOTIDE SEQUENCE [LARGE SCALE GENOMIC DNA]</scope>
    <source>
        <strain evidence="16 22">NCTC10279</strain>
        <strain evidence="17 25">NCTC10764</strain>
        <strain evidence="18 23">NCTC7928</strain>
        <strain evidence="19 24">NCTC8603</strain>
    </source>
</reference>
<organism evidence="15 27">
    <name type="scientific">Escherichia coli</name>
    <dbReference type="NCBI Taxonomy" id="562"/>
    <lineage>
        <taxon>Bacteria</taxon>
        <taxon>Pseudomonadati</taxon>
        <taxon>Pseudomonadota</taxon>
        <taxon>Gammaproteobacteria</taxon>
        <taxon>Enterobacterales</taxon>
        <taxon>Enterobacteriaceae</taxon>
        <taxon>Escherichia</taxon>
    </lineage>
</organism>
<dbReference type="EMBL" id="JABUPU010000088">
    <property type="protein sequence ID" value="NYP88589.1"/>
    <property type="molecule type" value="Genomic_DNA"/>
</dbReference>
<protein>
    <submittedName>
        <fullName evidence="16 17">Phage repressor protein CI</fullName>
    </submittedName>
</protein>
<evidence type="ECO:0000313" key="15">
    <source>
        <dbReference type="EMBL" id="RXC92515.1"/>
    </source>
</evidence>
<evidence type="ECO:0000313" key="2">
    <source>
        <dbReference type="EMBL" id="EFB2193679.1"/>
    </source>
</evidence>
<evidence type="ECO:0000313" key="18">
    <source>
        <dbReference type="EMBL" id="STF39261.1"/>
    </source>
</evidence>
<evidence type="ECO:0000313" key="7">
    <source>
        <dbReference type="EMBL" id="MSI72077.1"/>
    </source>
</evidence>
<evidence type="ECO:0000313" key="23">
    <source>
        <dbReference type="Proteomes" id="UP000254877"/>
    </source>
</evidence>
<dbReference type="EMBL" id="UFZL01000001">
    <property type="protein sequence ID" value="STE55870.1"/>
    <property type="molecule type" value="Genomic_DNA"/>
</dbReference>
<reference evidence="1 36" key="8">
    <citation type="submission" date="2019-03" db="EMBL/GenBank/DDBJ databases">
        <authorList>
            <consortium name="GenomeTrakr network: Whole genome sequencing for foodborne pathogen traceback"/>
        </authorList>
    </citation>
    <scope>NUCLEOTIDE SEQUENCE [LARGE SCALE GENOMIC DNA]</scope>
    <source>
        <strain evidence="1 36">PSU-1190</strain>
    </source>
</reference>
<reference evidence="14 26" key="5">
    <citation type="submission" date="2018-11" db="EMBL/GenBank/DDBJ databases">
        <title>E. coli isolates of the female bladder.</title>
        <authorList>
            <person name="Garretto A."/>
            <person name="Miller-Ensminger T."/>
            <person name="Wolfe A.J."/>
            <person name="Putonti C."/>
        </authorList>
    </citation>
    <scope>NUCLEOTIDE SEQUENCE [LARGE SCALE GENOMIC DNA]</scope>
    <source>
        <strain evidence="14 26">UMB1727</strain>
    </source>
</reference>
<dbReference type="Proteomes" id="UP000540485">
    <property type="component" value="Unassembled WGS sequence"/>
</dbReference>
<dbReference type="EMBL" id="AASXRC010000116">
    <property type="protein sequence ID" value="EFI0216246.1"/>
    <property type="molecule type" value="Genomic_DNA"/>
</dbReference>
<evidence type="ECO:0000313" key="34">
    <source>
        <dbReference type="Proteomes" id="UP000521991"/>
    </source>
</evidence>
<evidence type="ECO:0000313" key="30">
    <source>
        <dbReference type="Proteomes" id="UP000475070"/>
    </source>
</evidence>
<evidence type="ECO:0000313" key="32">
    <source>
        <dbReference type="Proteomes" id="UP000517067"/>
    </source>
</evidence>
<sequence>MDKYEFRRQQLIKIRDEKCDGKAVNVARKIGREPSYVSRMLYPEGKKGKKRIADDMVEIIEESFGLPRGWMDGIVSSSTNTASSYETRVLTPRQRIFLDLLDELPESEADKLLKTLEEKKQYYNMIYEEIRKKKAQNAS</sequence>
<evidence type="ECO:0000313" key="5">
    <source>
        <dbReference type="EMBL" id="EGE1987619.1"/>
    </source>
</evidence>
<evidence type="ECO:0000313" key="35">
    <source>
        <dbReference type="Proteomes" id="UP000521994"/>
    </source>
</evidence>
<evidence type="ECO:0000313" key="36">
    <source>
        <dbReference type="Proteomes" id="UP000591371"/>
    </source>
</evidence>
<evidence type="ECO:0000313" key="25">
    <source>
        <dbReference type="Proteomes" id="UP000255201"/>
    </source>
</evidence>
<dbReference type="Proteomes" id="UP000885382">
    <property type="component" value="Unassembled WGS sequence"/>
</dbReference>
<proteinExistence type="predicted"/>
<dbReference type="EMBL" id="UASG01000022">
    <property type="protein sequence ID" value="SPX31848.1"/>
    <property type="molecule type" value="Genomic_DNA"/>
</dbReference>
<dbReference type="Proteomes" id="UP000854059">
    <property type="component" value="Unassembled WGS sequence"/>
</dbReference>
<reference evidence="2 33" key="9">
    <citation type="submission" date="2019-06" db="EMBL/GenBank/DDBJ databases">
        <authorList>
            <consortium name="NARMS: The National Antimicrobial Resistance Monitoring System"/>
        </authorList>
    </citation>
    <scope>NUCLEOTIDE SEQUENCE [LARGE SCALE GENOMIC DNA]</scope>
    <source>
        <strain evidence="2 33">FSIS11921886</strain>
    </source>
</reference>
<evidence type="ECO:0000313" key="20">
    <source>
        <dbReference type="EMBL" id="WLM93995.1"/>
    </source>
</evidence>
<dbReference type="Proteomes" id="UP001180189">
    <property type="component" value="Chromosome"/>
</dbReference>
<evidence type="ECO:0000313" key="12">
    <source>
        <dbReference type="EMBL" id="PBN69462.1"/>
    </source>
</evidence>
<dbReference type="EMBL" id="CP057975">
    <property type="protein sequence ID" value="QMP44180.1"/>
    <property type="molecule type" value="Genomic_DNA"/>
</dbReference>
<dbReference type="EMBL" id="AASATZ010000103">
    <property type="protein sequence ID" value="EFA4421279.1"/>
    <property type="molecule type" value="Genomic_DNA"/>
</dbReference>
<dbReference type="Proteomes" id="UP000519859">
    <property type="component" value="Unassembled WGS sequence"/>
</dbReference>
<dbReference type="Proteomes" id="UP000250385">
    <property type="component" value="Unassembled WGS sequence"/>
</dbReference>
<dbReference type="Proteomes" id="UP000254877">
    <property type="component" value="Unassembled WGS sequence"/>
</dbReference>
<dbReference type="Proteomes" id="UP000288730">
    <property type="component" value="Unassembled WGS sequence"/>
</dbReference>
<gene>
    <name evidence="12" type="ORF">ABE91_025935</name>
    <name evidence="4" type="ORF">BG944_005596</name>
    <name evidence="3" type="ORF">BGM66_002086</name>
    <name evidence="1" type="ORF">D3G36_26415</name>
    <name evidence="5" type="ORF">DL968_08115</name>
    <name evidence="6" type="ORF">DNX30_29065</name>
    <name evidence="14" type="ORF">DU321_22245</name>
    <name evidence="15" type="ORF">EPS76_30425</name>
    <name evidence="2" type="ORF">FIJ20_15850</name>
    <name evidence="11" type="ORF">G4A38_27215</name>
    <name evidence="10" type="ORF">G4A47_26360</name>
    <name evidence="9" type="ORF">G5603_27030</name>
    <name evidence="7" type="ORF">GKF66_25480</name>
    <name evidence="8" type="ORF">GUC01_25195</name>
    <name evidence="13" type="ORF">HVW04_04605</name>
    <name evidence="16" type="ORF">NCTC10279_04267</name>
    <name evidence="17" type="ORF">NCTC10764_02438</name>
    <name evidence="18" type="ORF">NCTC7928_00165</name>
    <name evidence="19" type="ORF">NCTC8603_01056</name>
    <name evidence="20" type="ORF">OGM49_14740</name>
</gene>
<dbReference type="AlphaFoldDB" id="A0A066QP05"/>
<dbReference type="EMBL" id="UGAB01000002">
    <property type="protein sequence ID" value="STF39261.1"/>
    <property type="molecule type" value="Genomic_DNA"/>
</dbReference>
<dbReference type="Proteomes" id="UP000521994">
    <property type="component" value="Unassembled WGS sequence"/>
</dbReference>
<reference evidence="15 27" key="7">
    <citation type="submission" date="2019-01" db="EMBL/GenBank/DDBJ databases">
        <title>Genomic analysis of febrile catheter-associated UTI E. coli isolates.</title>
        <authorList>
            <person name="Potter R."/>
            <person name="Zou Z."/>
            <person name="Henderson J."/>
            <person name="Dantas G."/>
        </authorList>
    </citation>
    <scope>NUCLEOTIDE SEQUENCE [LARGE SCALE GENOMIC DNA]</scope>
    <source>
        <strain evidence="15 27">29_CAASB</strain>
    </source>
</reference>
<dbReference type="RefSeq" id="WP_000362153.1">
    <property type="nucleotide sequence ID" value="NZ_AP021946.1"/>
</dbReference>
<dbReference type="EMBL" id="WXKQ01000067">
    <property type="protein sequence ID" value="NAG22254.1"/>
    <property type="molecule type" value="Genomic_DNA"/>
</dbReference>
<evidence type="ECO:0000313" key="1">
    <source>
        <dbReference type="EMBL" id="EFA4421279.1"/>
    </source>
</evidence>
<dbReference type="Proteomes" id="UP000255201">
    <property type="component" value="Unassembled WGS sequence"/>
</dbReference>
<dbReference type="EMBL" id="CP107128">
    <property type="protein sequence ID" value="WLM93995.1"/>
    <property type="molecule type" value="Genomic_DNA"/>
</dbReference>
<evidence type="ECO:0000313" key="13">
    <source>
        <dbReference type="EMBL" id="QMP44180.1"/>
    </source>
</evidence>
<reference evidence="12 21" key="1">
    <citation type="journal article" date="2015" name="Genome Announc.">
        <title>Draft Genome Sequences of Human-Pathogenic Escherichia coli O26:H11 Strains Carrying the stx2 Gene Only and Circulating in France.</title>
        <authorList>
            <person name="Delannoy S."/>
            <person name="Mariani-Kurkdjian P."/>
            <person name="Bonacorsi S."/>
            <person name="Liguori S."/>
            <person name="Ison S.A."/>
            <person name="Fach P."/>
        </authorList>
    </citation>
    <scope>NUCLEOTIDE SEQUENCE [LARGE SCALE GENOMIC DNA]</scope>
    <source>
        <strain evidence="12 21">34870</strain>
    </source>
</reference>
<dbReference type="Proteomes" id="UP000475070">
    <property type="component" value="Unassembled WGS sequence"/>
</dbReference>
<evidence type="ECO:0000313" key="28">
    <source>
        <dbReference type="Proteomes" id="UP000438958"/>
    </source>
</evidence>
<evidence type="ECO:0000313" key="3">
    <source>
        <dbReference type="EMBL" id="EFH0365665.1"/>
    </source>
</evidence>
<reference evidence="20" key="14">
    <citation type="journal article" date="2023" name="Microorganisms">
        <title>Comparative Genomic Analysis of ST131 Subclade C2 of ESBL-Producing E. coli Isolates from Patients with Recurrent and Sporadic Urinary Tract Infections.</title>
        <authorList>
            <person name="Jaen-Luchoro D."/>
            <person name="Kahnamouei A."/>
            <person name="Yazdanshenas S."/>
            <person name="Lindblom A."/>
            <person name="Samuelsson E."/>
            <person name="Ahren C."/>
            <person name="Karami N."/>
        </authorList>
    </citation>
    <scope>NUCLEOTIDE SEQUENCE</scope>
    <source>
        <strain evidence="20">S7</strain>
    </source>
</reference>
<reference evidence="5" key="3">
    <citation type="submission" date="2018-05" db="EMBL/GenBank/DDBJ databases">
        <authorList>
            <person name="Ashton P.M."/>
            <person name="Dallman T."/>
            <person name="Nair S."/>
            <person name="De Pinna E."/>
            <person name="Peters T."/>
            <person name="Grant K."/>
        </authorList>
    </citation>
    <scope>NUCLEOTIDE SEQUENCE</scope>
    <source>
        <strain evidence="5">412057</strain>
        <strain evidence="6">462023</strain>
    </source>
</reference>
<reference evidence="10 32" key="10">
    <citation type="journal article" date="2020" name="J. Appl. Microbiol.">
        <title>Genetic characterization of Shigatoxigenic and enteropathogenic Escherichia coli O80:H2 from diarrheic and septicemic calves and relatedness to human Shigatoxigenic E. coli O80:H2.</title>
        <authorList>
            <person name="Habets A."/>
            <person name="Crombe F."/>
            <person name="Nakamura K."/>
            <person name="Guerin V."/>
            <person name="De Rauw K."/>
            <person name="Pierard D."/>
            <person name="Saulmont M."/>
            <person name="Hayashi T."/>
            <person name="Mainil J.G."/>
            <person name="Thiry D."/>
        </authorList>
    </citation>
    <scope>NUCLEOTIDE SEQUENCE [LARGE SCALE GENOMIC DNA]</scope>
    <source>
        <strain evidence="11">EH3306</strain>
        <strain evidence="10 32">EH3307</strain>
    </source>
</reference>
<reference evidence="28 30" key="6">
    <citation type="journal article" date="2019" name="Nat. Med.">
        <title>A library of human gut bacterial isolates paired with longitudinal multiomics data enables mechanistic microbiome research.</title>
        <authorList>
            <person name="Poyet M."/>
            <person name="Groussin M."/>
            <person name="Gibbons S.M."/>
            <person name="Avila-Pacheco J."/>
            <person name="Jiang X."/>
            <person name="Kearney S.M."/>
            <person name="Perrotta A.R."/>
            <person name="Berdy B."/>
            <person name="Zhao S."/>
            <person name="Lieberman T.D."/>
            <person name="Swanson P.K."/>
            <person name="Smith M."/>
            <person name="Roesemann S."/>
            <person name="Alexander J.E."/>
            <person name="Rich S.A."/>
            <person name="Livny J."/>
            <person name="Vlamakis H."/>
            <person name="Clish C."/>
            <person name="Bullock K."/>
            <person name="Deik A."/>
            <person name="Scott J."/>
            <person name="Pierce K.A."/>
            <person name="Xavier R.J."/>
            <person name="Alm E.J."/>
        </authorList>
    </citation>
    <scope>NUCLEOTIDE SEQUENCE [LARGE SCALE GENOMIC DNA]</scope>
    <source>
        <strain evidence="8 30">BIOML-A112</strain>
        <strain evidence="7 28">BIOML-A382</strain>
    </source>
</reference>
<evidence type="ECO:0000313" key="24">
    <source>
        <dbReference type="Proteomes" id="UP000255153"/>
    </source>
</evidence>
<dbReference type="EMBL" id="AASURL010000026">
    <property type="protein sequence ID" value="EFH0365665.1"/>
    <property type="molecule type" value="Genomic_DNA"/>
</dbReference>
<evidence type="ECO:0000313" key="26">
    <source>
        <dbReference type="Proteomes" id="UP000272662"/>
    </source>
</evidence>
<evidence type="ECO:0000313" key="6">
    <source>
        <dbReference type="EMBL" id="MJL96646.1"/>
    </source>
</evidence>
<evidence type="ECO:0000313" key="22">
    <source>
        <dbReference type="Proteomes" id="UP000250385"/>
    </source>
</evidence>
<dbReference type="EMBL" id="JABUPJ010000105">
    <property type="protein sequence ID" value="NYQ42113.1"/>
    <property type="molecule type" value="Genomic_DNA"/>
</dbReference>
<reference evidence="9 29" key="11">
    <citation type="submission" date="2020-02" db="EMBL/GenBank/DDBJ databases">
        <title>WGS of Carbapenem-Resistant Enterobacteriaceae.</title>
        <authorList>
            <person name="Tokajian S."/>
            <person name="El Chaar M."/>
            <person name="El Khoury M."/>
        </authorList>
    </citation>
    <scope>NUCLEOTIDE SEQUENCE [LARGE SCALE GENOMIC DNA]</scope>
    <source>
        <strain evidence="9 29">ECM_75</strain>
    </source>
</reference>
<evidence type="ECO:0000313" key="4">
    <source>
        <dbReference type="EMBL" id="EFI0216246.1"/>
    </source>
</evidence>
<accession>A0A066QP05</accession>
<dbReference type="Proteomes" id="UP000255153">
    <property type="component" value="Unassembled WGS sequence"/>
</dbReference>
<reference evidence="34 35" key="12">
    <citation type="submission" date="2020-02" db="EMBL/GenBank/DDBJ databases">
        <authorList>
            <consortium name="PulseNet: The National Subtyping Network for Foodborne Disease Surveillance"/>
            <person name="Tarr C.L."/>
            <person name="Trees E."/>
            <person name="Katz L.S."/>
            <person name="Carleton-Romer H.A."/>
            <person name="Stroika S."/>
            <person name="Kucerova Z."/>
            <person name="Roache K.F."/>
            <person name="Sabol A.L."/>
            <person name="Besser J."/>
            <person name="Gerner-Smidt P."/>
        </authorList>
    </citation>
    <scope>NUCLEOTIDE SEQUENCE [LARGE SCALE GENOMIC DNA]</scope>
    <source>
        <strain evidence="4 35">2014C-3796</strain>
        <strain evidence="3 34">PNUSAE004166</strain>
    </source>
</reference>
<evidence type="ECO:0000313" key="19">
    <source>
        <dbReference type="EMBL" id="STK72189.1"/>
    </source>
</evidence>
<evidence type="ECO:0000313" key="31">
    <source>
        <dbReference type="Proteomes" id="UP000514715"/>
    </source>
</evidence>
<dbReference type="Proteomes" id="UP000514715">
    <property type="component" value="Chromosome"/>
</dbReference>
<evidence type="ECO:0000313" key="21">
    <source>
        <dbReference type="Proteomes" id="UP000036331"/>
    </source>
</evidence>
<evidence type="ECO:0000313" key="33">
    <source>
        <dbReference type="Proteomes" id="UP000519859"/>
    </source>
</evidence>